<evidence type="ECO:0000313" key="2">
    <source>
        <dbReference type="EMBL" id="GAA5799342.1"/>
    </source>
</evidence>
<comment type="caution">
    <text evidence="2">The sequence shown here is derived from an EMBL/GenBank/DDBJ whole genome shotgun (WGS) entry which is preliminary data.</text>
</comment>
<dbReference type="SMART" id="SM00671">
    <property type="entry name" value="SEL1"/>
    <property type="match status" value="4"/>
</dbReference>
<sequence length="252" mass="28892">MSENTNNTALAQRKTGEEYFETEKRAYIERHRRLLLVAPTTGYIHRSIGFLRMVYGFKHPTSSLEYYERELENKNPFVVSDANYNIGLINQFKEDYVTAIYHYRKAAAGGHVKACEKLGRLYYKGLGVNQSHAESIEWYRLAAAKGDVESLFRLGVIYNDGENVPQDYAESLILYAAAARRGHIVSSYNIGVLFENGQGVYRNLTKAFQYYEQAAEQNDFEAQVKIESLLRSGYGKIERTHSRPLAFLHVYA</sequence>
<evidence type="ECO:0008006" key="4">
    <source>
        <dbReference type="Google" id="ProtNLM"/>
    </source>
</evidence>
<dbReference type="Pfam" id="PF08238">
    <property type="entry name" value="Sel1"/>
    <property type="match status" value="4"/>
</dbReference>
<dbReference type="EMBL" id="BAABUJ010000012">
    <property type="protein sequence ID" value="GAA5799342.1"/>
    <property type="molecule type" value="Genomic_DNA"/>
</dbReference>
<dbReference type="InterPro" id="IPR050767">
    <property type="entry name" value="Sel1_AlgK"/>
</dbReference>
<dbReference type="PANTHER" id="PTHR11102:SF160">
    <property type="entry name" value="ERAD-ASSOCIATED E3 UBIQUITIN-PROTEIN LIGASE COMPONENT HRD3"/>
    <property type="match status" value="1"/>
</dbReference>
<name>A0ABP9XZ62_9FUNG</name>
<dbReference type="InterPro" id="IPR006597">
    <property type="entry name" value="Sel1-like"/>
</dbReference>
<evidence type="ECO:0000313" key="3">
    <source>
        <dbReference type="Proteomes" id="UP001476247"/>
    </source>
</evidence>
<proteinExistence type="inferred from homology"/>
<reference evidence="2 3" key="1">
    <citation type="submission" date="2024-04" db="EMBL/GenBank/DDBJ databases">
        <title>genome sequences of Mucor flavus KT1a and Helicostylum pulchrum KT1b strains isolation_sourced from the surface of a dry-aged beef.</title>
        <authorList>
            <person name="Toyotome T."/>
            <person name="Hosono M."/>
            <person name="Torimaru M."/>
            <person name="Fukuda K."/>
            <person name="Mikami N."/>
        </authorList>
    </citation>
    <scope>NUCLEOTIDE SEQUENCE [LARGE SCALE GENOMIC DNA]</scope>
    <source>
        <strain evidence="2 3">KT1b</strain>
    </source>
</reference>
<dbReference type="PANTHER" id="PTHR11102">
    <property type="entry name" value="SEL-1-LIKE PROTEIN"/>
    <property type="match status" value="1"/>
</dbReference>
<gene>
    <name evidence="2" type="ORF">HPULCUR_004756</name>
</gene>
<comment type="similarity">
    <text evidence="1">Belongs to the sel-1 family.</text>
</comment>
<dbReference type="Proteomes" id="UP001476247">
    <property type="component" value="Unassembled WGS sequence"/>
</dbReference>
<dbReference type="InterPro" id="IPR011990">
    <property type="entry name" value="TPR-like_helical_dom_sf"/>
</dbReference>
<keyword evidence="3" id="KW-1185">Reference proteome</keyword>
<evidence type="ECO:0000256" key="1">
    <source>
        <dbReference type="ARBA" id="ARBA00038101"/>
    </source>
</evidence>
<organism evidence="2 3">
    <name type="scientific">Helicostylum pulchrum</name>
    <dbReference type="NCBI Taxonomy" id="562976"/>
    <lineage>
        <taxon>Eukaryota</taxon>
        <taxon>Fungi</taxon>
        <taxon>Fungi incertae sedis</taxon>
        <taxon>Mucoromycota</taxon>
        <taxon>Mucoromycotina</taxon>
        <taxon>Mucoromycetes</taxon>
        <taxon>Mucorales</taxon>
        <taxon>Mucorineae</taxon>
        <taxon>Mucoraceae</taxon>
        <taxon>Helicostylum</taxon>
    </lineage>
</organism>
<dbReference type="Gene3D" id="1.25.40.10">
    <property type="entry name" value="Tetratricopeptide repeat domain"/>
    <property type="match status" value="1"/>
</dbReference>
<protein>
    <recommendedName>
        <fullName evidence="4">Beta-lactamase</fullName>
    </recommendedName>
</protein>
<accession>A0ABP9XZ62</accession>
<dbReference type="SUPFAM" id="SSF81901">
    <property type="entry name" value="HCP-like"/>
    <property type="match status" value="1"/>
</dbReference>